<dbReference type="AlphaFoldDB" id="A0A9N9QJI9"/>
<gene>
    <name evidence="2" type="ORF">CEUTPL_LOCUS8416</name>
</gene>
<sequence length="94" mass="10806">MADNILKSFDQQSSISTNGINKSSGFNEKFDKLSNEVAELEKLVESSTRQPKRSGNSISPTENSICWYYSNYWKKAKKYVQPCRWQENEGSSKQ</sequence>
<dbReference type="Proteomes" id="UP001152799">
    <property type="component" value="Chromosome 4"/>
</dbReference>
<evidence type="ECO:0000313" key="2">
    <source>
        <dbReference type="EMBL" id="CAG9767862.1"/>
    </source>
</evidence>
<feature type="region of interest" description="Disordered" evidence="1">
    <location>
        <begin position="43"/>
        <end position="62"/>
    </location>
</feature>
<name>A0A9N9QJI9_9CUCU</name>
<organism evidence="2 3">
    <name type="scientific">Ceutorhynchus assimilis</name>
    <name type="common">cabbage seed weevil</name>
    <dbReference type="NCBI Taxonomy" id="467358"/>
    <lineage>
        <taxon>Eukaryota</taxon>
        <taxon>Metazoa</taxon>
        <taxon>Ecdysozoa</taxon>
        <taxon>Arthropoda</taxon>
        <taxon>Hexapoda</taxon>
        <taxon>Insecta</taxon>
        <taxon>Pterygota</taxon>
        <taxon>Neoptera</taxon>
        <taxon>Endopterygota</taxon>
        <taxon>Coleoptera</taxon>
        <taxon>Polyphaga</taxon>
        <taxon>Cucujiformia</taxon>
        <taxon>Curculionidae</taxon>
        <taxon>Ceutorhynchinae</taxon>
        <taxon>Ceutorhynchus</taxon>
    </lineage>
</organism>
<evidence type="ECO:0000256" key="1">
    <source>
        <dbReference type="SAM" id="MobiDB-lite"/>
    </source>
</evidence>
<accession>A0A9N9QJI9</accession>
<reference evidence="2" key="1">
    <citation type="submission" date="2022-01" db="EMBL/GenBank/DDBJ databases">
        <authorList>
            <person name="King R."/>
        </authorList>
    </citation>
    <scope>NUCLEOTIDE SEQUENCE</scope>
</reference>
<keyword evidence="3" id="KW-1185">Reference proteome</keyword>
<feature type="compositionally biased region" description="Polar residues" evidence="1">
    <location>
        <begin position="45"/>
        <end position="62"/>
    </location>
</feature>
<protein>
    <submittedName>
        <fullName evidence="2">Uncharacterized protein</fullName>
    </submittedName>
</protein>
<evidence type="ECO:0000313" key="3">
    <source>
        <dbReference type="Proteomes" id="UP001152799"/>
    </source>
</evidence>
<dbReference type="EMBL" id="OU892280">
    <property type="protein sequence ID" value="CAG9767862.1"/>
    <property type="molecule type" value="Genomic_DNA"/>
</dbReference>
<proteinExistence type="predicted"/>